<dbReference type="InterPro" id="IPR012337">
    <property type="entry name" value="RNaseH-like_sf"/>
</dbReference>
<dbReference type="AlphaFoldDB" id="A0A5B7K8K3"/>
<proteinExistence type="predicted"/>
<name>A0A5B7K8K3_PORTR</name>
<dbReference type="Proteomes" id="UP000324222">
    <property type="component" value="Unassembled WGS sequence"/>
</dbReference>
<comment type="caution">
    <text evidence="2">The sequence shown here is derived from an EMBL/GenBank/DDBJ whole genome shotgun (WGS) entry which is preliminary data.</text>
</comment>
<accession>A0A5B7K8K3</accession>
<dbReference type="InterPro" id="IPR056589">
    <property type="entry name" value="WH_Egal-1"/>
</dbReference>
<evidence type="ECO:0000259" key="1">
    <source>
        <dbReference type="Pfam" id="PF23713"/>
    </source>
</evidence>
<dbReference type="PANTHER" id="PTHR46814:SF1">
    <property type="entry name" value="EGALITARIAN, ISOFORM B"/>
    <property type="match status" value="1"/>
</dbReference>
<evidence type="ECO:0000313" key="2">
    <source>
        <dbReference type="EMBL" id="MPD05321.1"/>
    </source>
</evidence>
<dbReference type="PANTHER" id="PTHR46814">
    <property type="entry name" value="EGALITARIAN, ISOFORM B"/>
    <property type="match status" value="1"/>
</dbReference>
<dbReference type="OrthoDB" id="26838at2759"/>
<evidence type="ECO:0000313" key="3">
    <source>
        <dbReference type="Proteomes" id="UP000324222"/>
    </source>
</evidence>
<organism evidence="2 3">
    <name type="scientific">Portunus trituberculatus</name>
    <name type="common">Swimming crab</name>
    <name type="synonym">Neptunus trituberculatus</name>
    <dbReference type="NCBI Taxonomy" id="210409"/>
    <lineage>
        <taxon>Eukaryota</taxon>
        <taxon>Metazoa</taxon>
        <taxon>Ecdysozoa</taxon>
        <taxon>Arthropoda</taxon>
        <taxon>Crustacea</taxon>
        <taxon>Multicrustacea</taxon>
        <taxon>Malacostraca</taxon>
        <taxon>Eumalacostraca</taxon>
        <taxon>Eucarida</taxon>
        <taxon>Decapoda</taxon>
        <taxon>Pleocyemata</taxon>
        <taxon>Brachyura</taxon>
        <taxon>Eubrachyura</taxon>
        <taxon>Portunoidea</taxon>
        <taxon>Portunidae</taxon>
        <taxon>Portuninae</taxon>
        <taxon>Portunus</taxon>
    </lineage>
</organism>
<gene>
    <name evidence="2" type="ORF">E2C01_101057</name>
</gene>
<keyword evidence="3" id="KW-1185">Reference proteome</keyword>
<dbReference type="SUPFAM" id="SSF53098">
    <property type="entry name" value="Ribonuclease H-like"/>
    <property type="match status" value="1"/>
</dbReference>
<dbReference type="EMBL" id="VSRR010145443">
    <property type="protein sequence ID" value="MPD05321.1"/>
    <property type="molecule type" value="Genomic_DNA"/>
</dbReference>
<protein>
    <recommendedName>
        <fullName evidence="1">Egal-1 winged helix domain-containing protein</fullName>
    </recommendedName>
</protein>
<dbReference type="Gene3D" id="3.30.420.10">
    <property type="entry name" value="Ribonuclease H-like superfamily/Ribonuclease H"/>
    <property type="match status" value="1"/>
</dbReference>
<dbReference type="Pfam" id="PF23713">
    <property type="entry name" value="WHD_Egal"/>
    <property type="match status" value="1"/>
</dbReference>
<feature type="domain" description="Egal-1 winged helix" evidence="1">
    <location>
        <begin position="2"/>
        <end position="46"/>
    </location>
</feature>
<sequence length="139" mass="15234">METLFNGLATAFPKESLSQICRCGNDLATFLKMHSNTFFVQANMNVTGRLLRNTRVVVSVREARQLVSAILAARQPVSFDGEGVNLGPSGPMTLLQVGLVSGQIYIFDVMVERSLMYEGGLRELLESTDIVKVSVCFTV</sequence>
<dbReference type="GO" id="GO:0003676">
    <property type="term" value="F:nucleic acid binding"/>
    <property type="evidence" value="ECO:0007669"/>
    <property type="project" value="InterPro"/>
</dbReference>
<dbReference type="InterPro" id="IPR036397">
    <property type="entry name" value="RNaseH_sf"/>
</dbReference>
<reference evidence="2 3" key="1">
    <citation type="submission" date="2019-05" db="EMBL/GenBank/DDBJ databases">
        <title>Another draft genome of Portunus trituberculatus and its Hox gene families provides insights of decapod evolution.</title>
        <authorList>
            <person name="Jeong J.-H."/>
            <person name="Song I."/>
            <person name="Kim S."/>
            <person name="Choi T."/>
            <person name="Kim D."/>
            <person name="Ryu S."/>
            <person name="Kim W."/>
        </authorList>
    </citation>
    <scope>NUCLEOTIDE SEQUENCE [LARGE SCALE GENOMIC DNA]</scope>
    <source>
        <tissue evidence="2">Muscle</tissue>
    </source>
</reference>